<dbReference type="RefSeq" id="WP_245648822.1">
    <property type="nucleotide sequence ID" value="NZ_CP006644.1"/>
</dbReference>
<name>W0A9H2_9SPHN</name>
<dbReference type="Pfam" id="PF00107">
    <property type="entry name" value="ADH_zinc_N"/>
    <property type="match status" value="1"/>
</dbReference>
<dbReference type="Gene3D" id="3.90.180.10">
    <property type="entry name" value="Medium-chain alcohol dehydrogenases, catalytic domain"/>
    <property type="match status" value="1"/>
</dbReference>
<sequence length="338" mass="36247">MDMSVVTCVEPGRLSLENRPMPERAPGQALLRIRRVGVCGTDYHIVAGKQPYLSYPRVIGHELAAEVIEVDPGSALVPGMTVSVLPYLACGTCIACRRGKPNCCVRIEVLGVHRDGGLAEYLVVEERYVIPAEGLSLDQAAMVEFLAIGMHAVRRAQVGAQDRVLVVGAGPIGLAVTLFAKQTGAAVTVLDGNRRRATFAVDKLGAVRAEVPGDDLRERLSAATDGDFFDVVFDATGNPGAMEAGFLHAAHGGRYVLVSIVSAEITFSDPEFHKRELTLMGSRNATAEDFAAVIDAIRSGVVPTRDLHSHDVTLAELPERMGEWMRPETGVIKGIVRI</sequence>
<dbReference type="EMBL" id="CP006644">
    <property type="protein sequence ID" value="AHE53746.1"/>
    <property type="molecule type" value="Genomic_DNA"/>
</dbReference>
<accession>W0A9H2</accession>
<dbReference type="InterPro" id="IPR013149">
    <property type="entry name" value="ADH-like_C"/>
</dbReference>
<dbReference type="Proteomes" id="UP000018851">
    <property type="component" value="Chromosome"/>
</dbReference>
<evidence type="ECO:0000313" key="5">
    <source>
        <dbReference type="Proteomes" id="UP000018851"/>
    </source>
</evidence>
<dbReference type="SUPFAM" id="SSF50129">
    <property type="entry name" value="GroES-like"/>
    <property type="match status" value="1"/>
</dbReference>
<protein>
    <recommendedName>
        <fullName evidence="6">Dehydrogenase</fullName>
    </recommendedName>
</protein>
<dbReference type="InterPro" id="IPR036291">
    <property type="entry name" value="NAD(P)-bd_dom_sf"/>
</dbReference>
<gene>
    <name evidence="4" type="ORF">NX02_10145</name>
</gene>
<dbReference type="Pfam" id="PF08240">
    <property type="entry name" value="ADH_N"/>
    <property type="match status" value="1"/>
</dbReference>
<dbReference type="InterPro" id="IPR050129">
    <property type="entry name" value="Zn_alcohol_dh"/>
</dbReference>
<evidence type="ECO:0008006" key="6">
    <source>
        <dbReference type="Google" id="ProtNLM"/>
    </source>
</evidence>
<evidence type="ECO:0000259" key="2">
    <source>
        <dbReference type="Pfam" id="PF00107"/>
    </source>
</evidence>
<dbReference type="AlphaFoldDB" id="W0A9H2"/>
<feature type="domain" description="Alcohol dehydrogenase-like N-terminal" evidence="3">
    <location>
        <begin position="26"/>
        <end position="132"/>
    </location>
</feature>
<proteinExistence type="predicted"/>
<dbReference type="KEGG" id="ssan:NX02_10145"/>
<dbReference type="PANTHER" id="PTHR43401:SF3">
    <property type="entry name" value="L-GALACTONATE-5-DEHYDROGENASE"/>
    <property type="match status" value="1"/>
</dbReference>
<dbReference type="GO" id="GO:0016491">
    <property type="term" value="F:oxidoreductase activity"/>
    <property type="evidence" value="ECO:0007669"/>
    <property type="project" value="UniProtKB-KW"/>
</dbReference>
<evidence type="ECO:0000259" key="3">
    <source>
        <dbReference type="Pfam" id="PF08240"/>
    </source>
</evidence>
<keyword evidence="1" id="KW-0560">Oxidoreductase</keyword>
<dbReference type="SUPFAM" id="SSF51735">
    <property type="entry name" value="NAD(P)-binding Rossmann-fold domains"/>
    <property type="match status" value="1"/>
</dbReference>
<dbReference type="eggNOG" id="COG1063">
    <property type="taxonomic scope" value="Bacteria"/>
</dbReference>
<dbReference type="InterPro" id="IPR013154">
    <property type="entry name" value="ADH-like_N"/>
</dbReference>
<reference evidence="4 5" key="1">
    <citation type="submission" date="2013-07" db="EMBL/GenBank/DDBJ databases">
        <title>Completed genome of Sphingomonas sanxanigenens NX02.</title>
        <authorList>
            <person name="Ma T."/>
            <person name="Huang H."/>
            <person name="Wu M."/>
            <person name="Li X."/>
            <person name="Li G."/>
        </authorList>
    </citation>
    <scope>NUCLEOTIDE SEQUENCE [LARGE SCALE GENOMIC DNA]</scope>
    <source>
        <strain evidence="4 5">NX02</strain>
    </source>
</reference>
<evidence type="ECO:0000313" key="4">
    <source>
        <dbReference type="EMBL" id="AHE53746.1"/>
    </source>
</evidence>
<feature type="domain" description="Alcohol dehydrogenase-like C-terminal" evidence="2">
    <location>
        <begin position="171"/>
        <end position="297"/>
    </location>
</feature>
<dbReference type="InterPro" id="IPR011032">
    <property type="entry name" value="GroES-like_sf"/>
</dbReference>
<dbReference type="Gene3D" id="3.40.50.720">
    <property type="entry name" value="NAD(P)-binding Rossmann-like Domain"/>
    <property type="match status" value="1"/>
</dbReference>
<dbReference type="PATRIC" id="fig|1123269.5.peg.1967"/>
<dbReference type="STRING" id="1123269.NX02_10145"/>
<organism evidence="4 5">
    <name type="scientific">Sphingomonas sanxanigenens DSM 19645 = NX02</name>
    <dbReference type="NCBI Taxonomy" id="1123269"/>
    <lineage>
        <taxon>Bacteria</taxon>
        <taxon>Pseudomonadati</taxon>
        <taxon>Pseudomonadota</taxon>
        <taxon>Alphaproteobacteria</taxon>
        <taxon>Sphingomonadales</taxon>
        <taxon>Sphingomonadaceae</taxon>
        <taxon>Sphingomonas</taxon>
    </lineage>
</organism>
<evidence type="ECO:0000256" key="1">
    <source>
        <dbReference type="ARBA" id="ARBA00023002"/>
    </source>
</evidence>
<dbReference type="HOGENOM" id="CLU_026673_11_0_5"/>
<dbReference type="PANTHER" id="PTHR43401">
    <property type="entry name" value="L-THREONINE 3-DEHYDROGENASE"/>
    <property type="match status" value="1"/>
</dbReference>
<dbReference type="CDD" id="cd08261">
    <property type="entry name" value="Zn_ADH7"/>
    <property type="match status" value="1"/>
</dbReference>
<keyword evidence="5" id="KW-1185">Reference proteome</keyword>